<sequence>MNGDEWTVGGDPGKLQLRVPGAKHRRGASNHASLPGASTARAPVYLLEPPQPRAFLYSQLTHVHLLSLP</sequence>
<comment type="caution">
    <text evidence="1">The sequence shown here is derived from an EMBL/GenBank/DDBJ whole genome shotgun (WGS) entry which is preliminary data.</text>
</comment>
<dbReference type="Proteomes" id="UP001320706">
    <property type="component" value="Unassembled WGS sequence"/>
</dbReference>
<protein>
    <submittedName>
        <fullName evidence="1">Uncharacterized protein</fullName>
    </submittedName>
</protein>
<dbReference type="EMBL" id="JAMKPW020000024">
    <property type="protein sequence ID" value="KAK8205586.1"/>
    <property type="molecule type" value="Genomic_DNA"/>
</dbReference>
<name>A0ACC3SAH6_9PEZI</name>
<organism evidence="1 2">
    <name type="scientific">Zalaria obscura</name>
    <dbReference type="NCBI Taxonomy" id="2024903"/>
    <lineage>
        <taxon>Eukaryota</taxon>
        <taxon>Fungi</taxon>
        <taxon>Dikarya</taxon>
        <taxon>Ascomycota</taxon>
        <taxon>Pezizomycotina</taxon>
        <taxon>Dothideomycetes</taxon>
        <taxon>Dothideomycetidae</taxon>
        <taxon>Dothideales</taxon>
        <taxon>Zalariaceae</taxon>
        <taxon>Zalaria</taxon>
    </lineage>
</organism>
<evidence type="ECO:0000313" key="2">
    <source>
        <dbReference type="Proteomes" id="UP001320706"/>
    </source>
</evidence>
<evidence type="ECO:0000313" key="1">
    <source>
        <dbReference type="EMBL" id="KAK8205586.1"/>
    </source>
</evidence>
<gene>
    <name evidence="1" type="ORF">M8818_004959</name>
</gene>
<proteinExistence type="predicted"/>
<keyword evidence="2" id="KW-1185">Reference proteome</keyword>
<accession>A0ACC3SAH6</accession>
<reference evidence="1" key="1">
    <citation type="submission" date="2024-02" db="EMBL/GenBank/DDBJ databases">
        <title>Metagenome Assembled Genome of Zalaria obscura JY119.</title>
        <authorList>
            <person name="Vighnesh L."/>
            <person name="Jagadeeshwari U."/>
            <person name="Venkata Ramana C."/>
            <person name="Sasikala C."/>
        </authorList>
    </citation>
    <scope>NUCLEOTIDE SEQUENCE</scope>
    <source>
        <strain evidence="1">JY119</strain>
    </source>
</reference>